<reference evidence="2" key="1">
    <citation type="submission" date="2020-11" db="EMBL/GenBank/DDBJ databases">
        <authorList>
            <person name="Tran Van P."/>
        </authorList>
    </citation>
    <scope>NUCLEOTIDE SEQUENCE</scope>
</reference>
<organism evidence="2">
    <name type="scientific">Timema californicum</name>
    <name type="common">California timema</name>
    <name type="synonym">Walking stick</name>
    <dbReference type="NCBI Taxonomy" id="61474"/>
    <lineage>
        <taxon>Eukaryota</taxon>
        <taxon>Metazoa</taxon>
        <taxon>Ecdysozoa</taxon>
        <taxon>Arthropoda</taxon>
        <taxon>Hexapoda</taxon>
        <taxon>Insecta</taxon>
        <taxon>Pterygota</taxon>
        <taxon>Neoptera</taxon>
        <taxon>Polyneoptera</taxon>
        <taxon>Phasmatodea</taxon>
        <taxon>Timematodea</taxon>
        <taxon>Timematoidea</taxon>
        <taxon>Timematidae</taxon>
        <taxon>Timema</taxon>
    </lineage>
</organism>
<name>A0A7R9J939_TIMCA</name>
<evidence type="ECO:0000313" key="2">
    <source>
        <dbReference type="EMBL" id="CAD7574899.1"/>
    </source>
</evidence>
<feature type="region of interest" description="Disordered" evidence="1">
    <location>
        <begin position="75"/>
        <end position="100"/>
    </location>
</feature>
<evidence type="ECO:0000256" key="1">
    <source>
        <dbReference type="SAM" id="MobiDB-lite"/>
    </source>
</evidence>
<dbReference type="AlphaFoldDB" id="A0A7R9J939"/>
<gene>
    <name evidence="2" type="ORF">TCMB3V08_LOCUS7503</name>
</gene>
<proteinExistence type="predicted"/>
<sequence length="114" mass="12739">MGYKRAILEVKIFLRESCRQFRATLGWISEDAWQSGLDVEDSLRRGIYRCVNWKRFLFTGRYRPVSKIPVARAEPASDPGAVAGITPEDMGHSARDGGCAPQVENHRFNGAVIG</sequence>
<protein>
    <submittedName>
        <fullName evidence="2">(California timema) hypothetical protein</fullName>
    </submittedName>
</protein>
<accession>A0A7R9J939</accession>
<dbReference type="EMBL" id="OE182727">
    <property type="protein sequence ID" value="CAD7574899.1"/>
    <property type="molecule type" value="Genomic_DNA"/>
</dbReference>